<proteinExistence type="predicted"/>
<keyword evidence="1" id="KW-0812">Transmembrane</keyword>
<gene>
    <name evidence="2" type="ORF">O1Q98_16450</name>
</gene>
<keyword evidence="3" id="KW-1185">Reference proteome</keyword>
<sequence>MNVSIKMLVLSAVLAITSLAIPFSETNMVWVNDASYSFLIQVALPHLGIAVSSIIGGYAGALFLSSSKDQTLNQFAGINGIIATAMLICGVYVSEPIYVFIYSLVCPPLIGIGVLQLSEYLPLRKRGVTFTLIFLLLLLSIALLCIGITSRDWIMIIDFGTSFRVLFGALMGGLAANLTQQWKLNTPPKNPISQA</sequence>
<protein>
    <recommendedName>
        <fullName evidence="4">DUF998 domain-containing protein</fullName>
    </recommendedName>
</protein>
<feature type="transmembrane region" description="Helical" evidence="1">
    <location>
        <begin position="44"/>
        <end position="64"/>
    </location>
</feature>
<name>A0ABY8G5H4_9GAMM</name>
<keyword evidence="1" id="KW-1133">Transmembrane helix</keyword>
<feature type="transmembrane region" description="Helical" evidence="1">
    <location>
        <begin position="99"/>
        <end position="117"/>
    </location>
</feature>
<accession>A0ABY8G5H4</accession>
<feature type="transmembrane region" description="Helical" evidence="1">
    <location>
        <begin position="76"/>
        <end position="93"/>
    </location>
</feature>
<dbReference type="RefSeq" id="WP_125258562.1">
    <property type="nucleotide sequence ID" value="NZ_CP114280.1"/>
</dbReference>
<evidence type="ECO:0008006" key="4">
    <source>
        <dbReference type="Google" id="ProtNLM"/>
    </source>
</evidence>
<evidence type="ECO:0000256" key="1">
    <source>
        <dbReference type="SAM" id="Phobius"/>
    </source>
</evidence>
<dbReference type="Proteomes" id="UP001219630">
    <property type="component" value="Chromosome"/>
</dbReference>
<evidence type="ECO:0000313" key="3">
    <source>
        <dbReference type="Proteomes" id="UP001219630"/>
    </source>
</evidence>
<organism evidence="2 3">
    <name type="scientific">Dickeya lacustris</name>
    <dbReference type="NCBI Taxonomy" id="2259638"/>
    <lineage>
        <taxon>Bacteria</taxon>
        <taxon>Pseudomonadati</taxon>
        <taxon>Pseudomonadota</taxon>
        <taxon>Gammaproteobacteria</taxon>
        <taxon>Enterobacterales</taxon>
        <taxon>Pectobacteriaceae</taxon>
        <taxon>Dickeya</taxon>
    </lineage>
</organism>
<feature type="transmembrane region" description="Helical" evidence="1">
    <location>
        <begin position="129"/>
        <end position="149"/>
    </location>
</feature>
<keyword evidence="1" id="KW-0472">Membrane</keyword>
<feature type="transmembrane region" description="Helical" evidence="1">
    <location>
        <begin position="161"/>
        <end position="179"/>
    </location>
</feature>
<dbReference type="EMBL" id="CP114280">
    <property type="protein sequence ID" value="WFN55192.1"/>
    <property type="molecule type" value="Genomic_DNA"/>
</dbReference>
<reference evidence="2 3" key="1">
    <citation type="submission" date="2022-12" db="EMBL/GenBank/DDBJ databases">
        <title>Complete genome sequencing of Dickeya lacustris type strain LMG30899.</title>
        <authorList>
            <person name="Dobhal S."/>
            <person name="Arizala D."/>
            <person name="Arif M."/>
        </authorList>
    </citation>
    <scope>NUCLEOTIDE SEQUENCE [LARGE SCALE GENOMIC DNA]</scope>
    <source>
        <strain evidence="2 3">LMG30899</strain>
    </source>
</reference>
<evidence type="ECO:0000313" key="2">
    <source>
        <dbReference type="EMBL" id="WFN55192.1"/>
    </source>
</evidence>